<dbReference type="InterPro" id="IPR003010">
    <property type="entry name" value="C-N_Hydrolase"/>
</dbReference>
<dbReference type="EC" id="2.3.1.269" evidence="8"/>
<comment type="catalytic activity">
    <reaction evidence="8">
        <text>N-terminal S-1,2-diacyl-sn-glyceryl-L-cysteinyl-[lipoprotein] + a glycerophospholipid = N-acyl-S-1,2-diacyl-sn-glyceryl-L-cysteinyl-[lipoprotein] + a 2-acyl-sn-glycero-3-phospholipid + H(+)</text>
        <dbReference type="Rhea" id="RHEA:48228"/>
        <dbReference type="Rhea" id="RHEA-COMP:14681"/>
        <dbReference type="Rhea" id="RHEA-COMP:14684"/>
        <dbReference type="ChEBI" id="CHEBI:15378"/>
        <dbReference type="ChEBI" id="CHEBI:136912"/>
        <dbReference type="ChEBI" id="CHEBI:140656"/>
        <dbReference type="ChEBI" id="CHEBI:140657"/>
        <dbReference type="ChEBI" id="CHEBI:140660"/>
        <dbReference type="EC" id="2.3.1.269"/>
    </reaction>
</comment>
<dbReference type="NCBIfam" id="TIGR00546">
    <property type="entry name" value="lnt"/>
    <property type="match status" value="1"/>
</dbReference>
<evidence type="ECO:0000259" key="10">
    <source>
        <dbReference type="PROSITE" id="PS50263"/>
    </source>
</evidence>
<evidence type="ECO:0000256" key="7">
    <source>
        <dbReference type="ARBA" id="ARBA00023315"/>
    </source>
</evidence>
<feature type="compositionally biased region" description="Basic and acidic residues" evidence="9">
    <location>
        <begin position="587"/>
        <end position="603"/>
    </location>
</feature>
<name>A0ABS3WYD1_9ACTN</name>
<feature type="compositionally biased region" description="Polar residues" evidence="9">
    <location>
        <begin position="1"/>
        <end position="11"/>
    </location>
</feature>
<evidence type="ECO:0000256" key="4">
    <source>
        <dbReference type="ARBA" id="ARBA00022692"/>
    </source>
</evidence>
<dbReference type="InterPro" id="IPR036526">
    <property type="entry name" value="C-N_Hydrolase_sf"/>
</dbReference>
<feature type="transmembrane region" description="Helical" evidence="8">
    <location>
        <begin position="114"/>
        <end position="133"/>
    </location>
</feature>
<comment type="subcellular location">
    <subcellularLocation>
        <location evidence="1 8">Cell membrane</location>
        <topology evidence="1 8">Multi-pass membrane protein</topology>
    </subcellularLocation>
</comment>
<reference evidence="11 12" key="1">
    <citation type="submission" date="2021-02" db="EMBL/GenBank/DDBJ databases">
        <title>Streptomyces spirodelae sp. nov., isolated from duckweed.</title>
        <authorList>
            <person name="Saimee Y."/>
            <person name="Duangmal K."/>
        </authorList>
    </citation>
    <scope>NUCLEOTIDE SEQUENCE [LARGE SCALE GENOMIC DNA]</scope>
    <source>
        <strain evidence="11 12">DW4-2</strain>
    </source>
</reference>
<dbReference type="PANTHER" id="PTHR38686">
    <property type="entry name" value="APOLIPOPROTEIN N-ACYLTRANSFERASE"/>
    <property type="match status" value="1"/>
</dbReference>
<dbReference type="Proteomes" id="UP001518976">
    <property type="component" value="Unassembled WGS sequence"/>
</dbReference>
<feature type="region of interest" description="Disordered" evidence="9">
    <location>
        <begin position="1"/>
        <end position="54"/>
    </location>
</feature>
<comment type="caution">
    <text evidence="11">The sequence shown here is derived from an EMBL/GenBank/DDBJ whole genome shotgun (WGS) entry which is preliminary data.</text>
</comment>
<dbReference type="Gene3D" id="3.60.110.10">
    <property type="entry name" value="Carbon-nitrogen hydrolase"/>
    <property type="match status" value="1"/>
</dbReference>
<feature type="transmembrane region" description="Helical" evidence="8">
    <location>
        <begin position="216"/>
        <end position="236"/>
    </location>
</feature>
<evidence type="ECO:0000256" key="2">
    <source>
        <dbReference type="ARBA" id="ARBA00022475"/>
    </source>
</evidence>
<comment type="function">
    <text evidence="8">Catalyzes the phospholipid dependent N-acylation of the N-terminal cysteine of apolipoprotein, the last step in lipoprotein maturation.</text>
</comment>
<dbReference type="HAMAP" id="MF_01148">
    <property type="entry name" value="Lnt"/>
    <property type="match status" value="1"/>
</dbReference>
<dbReference type="PANTHER" id="PTHR38686:SF1">
    <property type="entry name" value="APOLIPOPROTEIN N-ACYLTRANSFERASE"/>
    <property type="match status" value="1"/>
</dbReference>
<accession>A0ABS3WYD1</accession>
<keyword evidence="5 8" id="KW-1133">Transmembrane helix</keyword>
<dbReference type="SUPFAM" id="SSF56317">
    <property type="entry name" value="Carbon-nitrogen hydrolase"/>
    <property type="match status" value="1"/>
</dbReference>
<feature type="domain" description="CN hydrolase" evidence="10">
    <location>
        <begin position="279"/>
        <end position="534"/>
    </location>
</feature>
<evidence type="ECO:0000256" key="6">
    <source>
        <dbReference type="ARBA" id="ARBA00023136"/>
    </source>
</evidence>
<keyword evidence="12" id="KW-1185">Reference proteome</keyword>
<keyword evidence="6 8" id="KW-0472">Membrane</keyword>
<keyword evidence="4 8" id="KW-0812">Transmembrane</keyword>
<sequence>MASGPDTTSASAPDDSRERTTAPAARRSAPGESPHVSSNVSADAGQPVSEEAGRPGRMRRLAALARREARSTALAALSGVTLAFAFPPYGIWPLSFVAVAALSLLTRERTGRQGAWLGLAFGWPFFVVLLKWLHVVGWDATIGLAFLQGLFVLGLGAGLAVTSRLPLWPLWGACLWLTEEFLRDRLPFGGFSWGRLAFANTDAPYTPLAALGGAPLVSFAVALTGTLLAAVALTCWRLRSAPARTTRAYATGAGALALAGAVTAAGFAVPVPTKAADTVRIAVVQGNVQQPGMHFLGRPMQILNNHVEATLDLADRIKKGKEPRPDLVIWPENSSDLDPHKYPEAGNRIDKAVKAVGVPVLVGALVDHPTKPGYVENQGIVWDPEKGPGASYTKQHPVPFGEYVPFRDQLSKVITRLQQVPRDFYPGDHTGVLQTGPARLGDVICFEVAYDEIPRDTVKDGARALVVQTNNATYGRTGQPEQQLAMSKLRAVEHGRAVVTAATSGISAIVSPDGTVQQRTEEFTQDVLTGNLPLRDEITLADRVGAAPEWVIAIVGVLACAGAVLLGRRRRGARTQQAAPDAAGHGDGNDEHDRQAQAEGQHQ</sequence>
<keyword evidence="3 8" id="KW-0808">Transferase</keyword>
<evidence type="ECO:0000256" key="3">
    <source>
        <dbReference type="ARBA" id="ARBA00022679"/>
    </source>
</evidence>
<dbReference type="EMBL" id="JAFFZN010000019">
    <property type="protein sequence ID" value="MBO8187822.1"/>
    <property type="molecule type" value="Genomic_DNA"/>
</dbReference>
<evidence type="ECO:0000256" key="9">
    <source>
        <dbReference type="SAM" id="MobiDB-lite"/>
    </source>
</evidence>
<organism evidence="11 12">
    <name type="scientific">Streptomyces spirodelae</name>
    <dbReference type="NCBI Taxonomy" id="2812904"/>
    <lineage>
        <taxon>Bacteria</taxon>
        <taxon>Bacillati</taxon>
        <taxon>Actinomycetota</taxon>
        <taxon>Actinomycetes</taxon>
        <taxon>Kitasatosporales</taxon>
        <taxon>Streptomycetaceae</taxon>
        <taxon>Streptomyces</taxon>
    </lineage>
</organism>
<keyword evidence="7 8" id="KW-0012">Acyltransferase</keyword>
<feature type="compositionally biased region" description="Low complexity" evidence="9">
    <location>
        <begin position="21"/>
        <end position="30"/>
    </location>
</feature>
<comment type="similarity">
    <text evidence="8">Belongs to the CN hydrolase family. Apolipoprotein N-acyltransferase subfamily.</text>
</comment>
<dbReference type="RefSeq" id="WP_209266628.1">
    <property type="nucleotide sequence ID" value="NZ_JAFFZN010000019.1"/>
</dbReference>
<dbReference type="InterPro" id="IPR045378">
    <property type="entry name" value="LNT_N"/>
</dbReference>
<gene>
    <name evidence="8 11" type="primary">lnt</name>
    <name evidence="11" type="ORF">JW592_20485</name>
</gene>
<feature type="transmembrane region" description="Helical" evidence="8">
    <location>
        <begin position="248"/>
        <end position="269"/>
    </location>
</feature>
<keyword evidence="2 8" id="KW-1003">Cell membrane</keyword>
<feature type="transmembrane region" description="Helical" evidence="8">
    <location>
        <begin position="550"/>
        <end position="567"/>
    </location>
</feature>
<feature type="transmembrane region" description="Helical" evidence="8">
    <location>
        <begin position="140"/>
        <end position="161"/>
    </location>
</feature>
<evidence type="ECO:0000256" key="8">
    <source>
        <dbReference type="HAMAP-Rule" id="MF_01148"/>
    </source>
</evidence>
<feature type="transmembrane region" description="Helical" evidence="8">
    <location>
        <begin position="74"/>
        <end position="102"/>
    </location>
</feature>
<dbReference type="PROSITE" id="PS50263">
    <property type="entry name" value="CN_HYDROLASE"/>
    <property type="match status" value="1"/>
</dbReference>
<evidence type="ECO:0000256" key="1">
    <source>
        <dbReference type="ARBA" id="ARBA00004651"/>
    </source>
</evidence>
<comment type="pathway">
    <text evidence="8">Protein modification; lipoprotein biosynthesis (N-acyl transfer).</text>
</comment>
<dbReference type="InterPro" id="IPR004563">
    <property type="entry name" value="Apolipo_AcylTrfase"/>
</dbReference>
<dbReference type="Pfam" id="PF20154">
    <property type="entry name" value="LNT_N"/>
    <property type="match status" value="1"/>
</dbReference>
<proteinExistence type="inferred from homology"/>
<evidence type="ECO:0000313" key="11">
    <source>
        <dbReference type="EMBL" id="MBO8187822.1"/>
    </source>
</evidence>
<protein>
    <recommendedName>
        <fullName evidence="8">Apolipoprotein N-acyltransferase</fullName>
        <shortName evidence="8">ALP N-acyltransferase</shortName>
        <ecNumber evidence="8">2.3.1.269</ecNumber>
    </recommendedName>
</protein>
<evidence type="ECO:0000256" key="5">
    <source>
        <dbReference type="ARBA" id="ARBA00022989"/>
    </source>
</evidence>
<dbReference type="Pfam" id="PF00795">
    <property type="entry name" value="CN_hydrolase"/>
    <property type="match status" value="1"/>
</dbReference>
<feature type="region of interest" description="Disordered" evidence="9">
    <location>
        <begin position="570"/>
        <end position="603"/>
    </location>
</feature>
<dbReference type="CDD" id="cd07571">
    <property type="entry name" value="ALP_N-acyl_transferase"/>
    <property type="match status" value="1"/>
</dbReference>
<evidence type="ECO:0000313" key="12">
    <source>
        <dbReference type="Proteomes" id="UP001518976"/>
    </source>
</evidence>